<feature type="compositionally biased region" description="Basic and acidic residues" evidence="5">
    <location>
        <begin position="224"/>
        <end position="238"/>
    </location>
</feature>
<dbReference type="InterPro" id="IPR022091">
    <property type="entry name" value="TMF_TATA-bd"/>
</dbReference>
<dbReference type="AlphaFoldDB" id="A0AAV9JQ28"/>
<evidence type="ECO:0000256" key="2">
    <source>
        <dbReference type="ARBA" id="ARBA00023034"/>
    </source>
</evidence>
<protein>
    <recommendedName>
        <fullName evidence="6">TATA element modulatory factor 1 TATA binding domain-containing protein</fullName>
    </recommendedName>
</protein>
<feature type="compositionally biased region" description="Basic and acidic residues" evidence="5">
    <location>
        <begin position="77"/>
        <end position="92"/>
    </location>
</feature>
<comment type="caution">
    <text evidence="7">The sequence shown here is derived from an EMBL/GenBank/DDBJ whole genome shotgun (WGS) entry which is preliminary data.</text>
</comment>
<evidence type="ECO:0000256" key="5">
    <source>
        <dbReference type="SAM" id="MobiDB-lite"/>
    </source>
</evidence>
<organism evidence="7 8">
    <name type="scientific">Oleoguttula mirabilis</name>
    <dbReference type="NCBI Taxonomy" id="1507867"/>
    <lineage>
        <taxon>Eukaryota</taxon>
        <taxon>Fungi</taxon>
        <taxon>Dikarya</taxon>
        <taxon>Ascomycota</taxon>
        <taxon>Pezizomycotina</taxon>
        <taxon>Dothideomycetes</taxon>
        <taxon>Dothideomycetidae</taxon>
        <taxon>Mycosphaerellales</taxon>
        <taxon>Teratosphaeriaceae</taxon>
        <taxon>Oleoguttula</taxon>
    </lineage>
</organism>
<feature type="region of interest" description="Disordered" evidence="5">
    <location>
        <begin position="621"/>
        <end position="701"/>
    </location>
</feature>
<dbReference type="Pfam" id="PF12329">
    <property type="entry name" value="TMF_DNA_bd"/>
    <property type="match status" value="1"/>
</dbReference>
<proteinExistence type="predicted"/>
<feature type="domain" description="TATA element modulatory factor 1 TATA binding" evidence="6">
    <location>
        <begin position="764"/>
        <end position="876"/>
    </location>
</feature>
<feature type="region of interest" description="Disordered" evidence="5">
    <location>
        <begin position="389"/>
        <end position="414"/>
    </location>
</feature>
<feature type="compositionally biased region" description="Polar residues" evidence="5">
    <location>
        <begin position="49"/>
        <end position="62"/>
    </location>
</feature>
<dbReference type="GO" id="GO:0005783">
    <property type="term" value="C:endoplasmic reticulum"/>
    <property type="evidence" value="ECO:0007669"/>
    <property type="project" value="TreeGrafter"/>
</dbReference>
<dbReference type="Pfam" id="PF12325">
    <property type="entry name" value="TMF_TATA_bd"/>
    <property type="match status" value="1"/>
</dbReference>
<feature type="coiled-coil region" evidence="4">
    <location>
        <begin position="850"/>
        <end position="877"/>
    </location>
</feature>
<dbReference type="InterPro" id="IPR022092">
    <property type="entry name" value="TMF_DNA-bd"/>
</dbReference>
<feature type="compositionally biased region" description="Polar residues" evidence="5">
    <location>
        <begin position="636"/>
        <end position="648"/>
    </location>
</feature>
<feature type="region of interest" description="Disordered" evidence="5">
    <location>
        <begin position="429"/>
        <end position="454"/>
    </location>
</feature>
<evidence type="ECO:0000256" key="3">
    <source>
        <dbReference type="ARBA" id="ARBA00023054"/>
    </source>
</evidence>
<dbReference type="GO" id="GO:0005794">
    <property type="term" value="C:Golgi apparatus"/>
    <property type="evidence" value="ECO:0007669"/>
    <property type="project" value="UniProtKB-SubCell"/>
</dbReference>
<dbReference type="PANTHER" id="PTHR46515:SF1">
    <property type="entry name" value="TATA ELEMENT MODULATORY FACTOR"/>
    <property type="match status" value="1"/>
</dbReference>
<feature type="compositionally biased region" description="Basic and acidic residues" evidence="5">
    <location>
        <begin position="125"/>
        <end position="137"/>
    </location>
</feature>
<feature type="region of interest" description="Disordered" evidence="5">
    <location>
        <begin position="731"/>
        <end position="759"/>
    </location>
</feature>
<feature type="compositionally biased region" description="Polar residues" evidence="5">
    <location>
        <begin position="561"/>
        <end position="570"/>
    </location>
</feature>
<dbReference type="PANTHER" id="PTHR46515">
    <property type="entry name" value="TATA ELEMENT MODULATORY FACTOR TMF1"/>
    <property type="match status" value="1"/>
</dbReference>
<sequence length="890" mass="97886">MTAPANKQPPKKGGWGSLLSGAVANLESRLDTILAEDNEASARQRAGETASQDTKQPRTDSGNLAPPQRTPAAGSRDVSRTRVNDRLAERLAKATAARTPSQAGSNVPSRVASPANDHGSVRTSGDSRRSGDIEKSTESMADAALEEGGTVNGNGEDVSRQVPDETGTLLSSGLPINPARVSADSSRPSLEVAQDSDSARPSSDLPIGHDTASAAEAEANMEQMRQDHAHAEKQRQEEMHAYLEKIDALQAKLQYLAKETVAAAKEANAATSTGSDEAKLAEKDERIALLMEEGEKLSKTELRHMQTIKKLRAKTSEEAKAAADVKIKLERAERAESDLKQKLRRAEAAERQATERAKQIVTIEKQVEELRIDRENASELIRTLTSELKQAKERADRAEKDASSKATEVDRNRIATLENELEDAQIEKNLADDRTAAETKKLREDHERQKERLGARELELRNEVASLEARLEAMRSRAEEASSEGTSSESSVKLMRQVETLQSQYSLAKGNWETIEGSLTARVSALEKERDEATRREAEVRKKARDAGARSRKVEEELETAQEQARTSVQELRAQHEEVALLSRRLEQGESAVTDARAELQRQRKLWDAEVHQRLEEEKLKWQRSAGHSQAHHAPSVQTNNSPSTRKASTADPWTAHSSRRPTNRITSHDLAALHTETQRATTSRRSSAMPPPFSARGSYTAAALGPHDRSADVSPILSRQESMLSLETAAGIPPTPSIEIDQQQEPDFEGSDSPQRTINDLVSTSTAGAGPSVQLVERMSAAVRRLESEKATFKDEIARLSSQRDEARNEVVSLMREMEGVRSEGKRVEVLEGEVKEVRSRYDASLEMLGEREEEVQELRQDVLELKGMYRELVEAKVGGSGPGPAQAR</sequence>
<feature type="compositionally biased region" description="Basic and acidic residues" evidence="5">
    <location>
        <begin position="389"/>
        <end position="413"/>
    </location>
</feature>
<name>A0AAV9JQ28_9PEZI</name>
<feature type="compositionally biased region" description="Basic and acidic residues" evidence="5">
    <location>
        <begin position="526"/>
        <end position="555"/>
    </location>
</feature>
<evidence type="ECO:0000256" key="4">
    <source>
        <dbReference type="SAM" id="Coils"/>
    </source>
</evidence>
<comment type="subcellular location">
    <subcellularLocation>
        <location evidence="1">Golgi apparatus</location>
    </subcellularLocation>
</comment>
<feature type="region of interest" description="Disordered" evidence="5">
    <location>
        <begin position="35"/>
        <end position="238"/>
    </location>
</feature>
<evidence type="ECO:0000259" key="6">
    <source>
        <dbReference type="Pfam" id="PF12325"/>
    </source>
</evidence>
<evidence type="ECO:0000313" key="7">
    <source>
        <dbReference type="EMBL" id="KAK4547488.1"/>
    </source>
</evidence>
<keyword evidence="2" id="KW-0333">Golgi apparatus</keyword>
<feature type="compositionally biased region" description="Polar residues" evidence="5">
    <location>
        <begin position="98"/>
        <end position="108"/>
    </location>
</feature>
<dbReference type="InterPro" id="IPR052602">
    <property type="entry name" value="Growth_transcription_reg"/>
</dbReference>
<accession>A0AAV9JQ28</accession>
<dbReference type="Proteomes" id="UP001324427">
    <property type="component" value="Unassembled WGS sequence"/>
</dbReference>
<feature type="coiled-coil region" evidence="4">
    <location>
        <begin position="777"/>
        <end position="825"/>
    </location>
</feature>
<gene>
    <name evidence="7" type="ORF">LTR36_001145</name>
</gene>
<reference evidence="7 8" key="1">
    <citation type="submission" date="2021-11" db="EMBL/GenBank/DDBJ databases">
        <title>Black yeast isolated from Biological Soil Crust.</title>
        <authorList>
            <person name="Kurbessoian T."/>
        </authorList>
    </citation>
    <scope>NUCLEOTIDE SEQUENCE [LARGE SCALE GENOMIC DNA]</scope>
    <source>
        <strain evidence="7 8">CCFEE 5522</strain>
    </source>
</reference>
<feature type="region of interest" description="Disordered" evidence="5">
    <location>
        <begin position="526"/>
        <end position="572"/>
    </location>
</feature>
<dbReference type="EMBL" id="JAVFHQ010000011">
    <property type="protein sequence ID" value="KAK4547488.1"/>
    <property type="molecule type" value="Genomic_DNA"/>
</dbReference>
<keyword evidence="8" id="KW-1185">Reference proteome</keyword>
<keyword evidence="3 4" id="KW-0175">Coiled coil</keyword>
<evidence type="ECO:0000256" key="1">
    <source>
        <dbReference type="ARBA" id="ARBA00004555"/>
    </source>
</evidence>
<evidence type="ECO:0000313" key="8">
    <source>
        <dbReference type="Proteomes" id="UP001324427"/>
    </source>
</evidence>